<evidence type="ECO:0000256" key="7">
    <source>
        <dbReference type="ARBA" id="ARBA00022862"/>
    </source>
</evidence>
<evidence type="ECO:0000256" key="11">
    <source>
        <dbReference type="ARBA" id="ARBA00049204"/>
    </source>
</evidence>
<protein>
    <recommendedName>
        <fullName evidence="4">superoxide dismutase</fullName>
        <ecNumber evidence="4">1.15.1.1</ecNumber>
    </recommendedName>
</protein>
<evidence type="ECO:0000256" key="12">
    <source>
        <dbReference type="SAM" id="SignalP"/>
    </source>
</evidence>
<evidence type="ECO:0000256" key="4">
    <source>
        <dbReference type="ARBA" id="ARBA00012682"/>
    </source>
</evidence>
<keyword evidence="6" id="KW-0862">Zinc</keyword>
<dbReference type="PRINTS" id="PR00068">
    <property type="entry name" value="CUZNDISMTASE"/>
</dbReference>
<evidence type="ECO:0000256" key="5">
    <source>
        <dbReference type="ARBA" id="ARBA00022723"/>
    </source>
</evidence>
<keyword evidence="10" id="KW-1015">Disulfide bond</keyword>
<dbReference type="Gene3D" id="2.60.40.200">
    <property type="entry name" value="Superoxide dismutase, copper/zinc binding domain"/>
    <property type="match status" value="1"/>
</dbReference>
<feature type="signal peptide" evidence="12">
    <location>
        <begin position="1"/>
        <end position="19"/>
    </location>
</feature>
<accession>M9SYY3</accession>
<dbReference type="Proteomes" id="UP001201812">
    <property type="component" value="Unassembled WGS sequence"/>
</dbReference>
<comment type="similarity">
    <text evidence="3">Belongs to the Cu-Zn superoxide dismutase family.</text>
</comment>
<dbReference type="SUPFAM" id="SSF49329">
    <property type="entry name" value="Cu,Zn superoxide dismutase-like"/>
    <property type="match status" value="1"/>
</dbReference>
<dbReference type="Pfam" id="PF00080">
    <property type="entry name" value="Sod_Cu"/>
    <property type="match status" value="1"/>
</dbReference>
<dbReference type="EMBL" id="JAKKPZ010000005">
    <property type="protein sequence ID" value="KAI1720770.1"/>
    <property type="molecule type" value="Genomic_DNA"/>
</dbReference>
<reference evidence="14" key="1">
    <citation type="submission" date="2013-01" db="EMBL/GenBank/DDBJ databases">
        <title>Cloning and sequence analysis of extracellular and cytoplasmic Cu-Zn superoxide dismutases(EC-CuZn-SOD-1) from Ditylenchus destructor.</title>
        <authorList>
            <person name="Ding Z."/>
            <person name="He X."/>
            <person name="Xiang J."/>
            <person name="Song J."/>
        </authorList>
    </citation>
    <scope>NUCLEOTIDE SEQUENCE</scope>
</reference>
<keyword evidence="5" id="KW-0479">Metal-binding</keyword>
<evidence type="ECO:0000256" key="2">
    <source>
        <dbReference type="ARBA" id="ARBA00001947"/>
    </source>
</evidence>
<evidence type="ECO:0000256" key="10">
    <source>
        <dbReference type="ARBA" id="ARBA00023157"/>
    </source>
</evidence>
<comment type="cofactor">
    <cofactor evidence="2">
        <name>Zn(2+)</name>
        <dbReference type="ChEBI" id="CHEBI:29105"/>
    </cofactor>
</comment>
<keyword evidence="9" id="KW-0186">Copper</keyword>
<keyword evidence="12" id="KW-0732">Signal</keyword>
<keyword evidence="16" id="KW-1185">Reference proteome</keyword>
<comment type="cofactor">
    <cofactor evidence="1">
        <name>Cu cation</name>
        <dbReference type="ChEBI" id="CHEBI:23378"/>
    </cofactor>
</comment>
<evidence type="ECO:0000259" key="13">
    <source>
        <dbReference type="Pfam" id="PF00080"/>
    </source>
</evidence>
<feature type="chain" id="PRO_5042457461" description="superoxide dismutase" evidence="12">
    <location>
        <begin position="20"/>
        <end position="216"/>
    </location>
</feature>
<sequence>MILCAISFLLLSLLHSSTALVTHAKALLYGATNETDRGLQKYFGAIEFYQVSDQHVVVNGTIAGLTPGDHGFHVHVYGAYGKACAEAGPHFNPDKVNHGGPNDSERHVGDLGNIHAGGDGSVLIDIKDSKVSLNGRNSAVGRAVVVHAKPDDLGKGGAPDSKSTGAAGARLACGIIGIVEENDERNAALTSFASPLPIFISTFSTLVPVLFSYYTL</sequence>
<dbReference type="AlphaFoldDB" id="M9SYY3"/>
<evidence type="ECO:0000256" key="9">
    <source>
        <dbReference type="ARBA" id="ARBA00023008"/>
    </source>
</evidence>
<dbReference type="InterPro" id="IPR024134">
    <property type="entry name" value="SOD_Cu/Zn_/chaperone"/>
</dbReference>
<dbReference type="EMBL" id="KC460330">
    <property type="protein sequence ID" value="AGI95995.1"/>
    <property type="molecule type" value="mRNA"/>
</dbReference>
<evidence type="ECO:0000256" key="3">
    <source>
        <dbReference type="ARBA" id="ARBA00010457"/>
    </source>
</evidence>
<dbReference type="PANTHER" id="PTHR10003">
    <property type="entry name" value="SUPEROXIDE DISMUTASE CU-ZN -RELATED"/>
    <property type="match status" value="1"/>
</dbReference>
<dbReference type="EC" id="1.15.1.1" evidence="4"/>
<feature type="domain" description="Superoxide dismutase copper/zinc binding" evidence="13">
    <location>
        <begin position="44"/>
        <end position="176"/>
    </location>
</feature>
<dbReference type="GO" id="GO:0004784">
    <property type="term" value="F:superoxide dismutase activity"/>
    <property type="evidence" value="ECO:0007669"/>
    <property type="project" value="UniProtKB-EC"/>
</dbReference>
<evidence type="ECO:0000313" key="14">
    <source>
        <dbReference type="EMBL" id="AGI95995.1"/>
    </source>
</evidence>
<reference evidence="15" key="2">
    <citation type="submission" date="2022-01" db="EMBL/GenBank/DDBJ databases">
        <title>Genome Sequence Resource for Two Populations of Ditylenchus destructor, the Migratory Endoparasitic Phytonematode.</title>
        <authorList>
            <person name="Zhang H."/>
            <person name="Lin R."/>
            <person name="Xie B."/>
        </authorList>
    </citation>
    <scope>NUCLEOTIDE SEQUENCE</scope>
    <source>
        <strain evidence="15">BazhouSP</strain>
    </source>
</reference>
<dbReference type="OrthoDB" id="2015551at2759"/>
<proteinExistence type="evidence at transcript level"/>
<dbReference type="GO" id="GO:0005507">
    <property type="term" value="F:copper ion binding"/>
    <property type="evidence" value="ECO:0007669"/>
    <property type="project" value="InterPro"/>
</dbReference>
<evidence type="ECO:0000256" key="8">
    <source>
        <dbReference type="ARBA" id="ARBA00023002"/>
    </source>
</evidence>
<dbReference type="InterPro" id="IPR001424">
    <property type="entry name" value="SOD_Cu_Zn_dom"/>
</dbReference>
<evidence type="ECO:0000256" key="6">
    <source>
        <dbReference type="ARBA" id="ARBA00022833"/>
    </source>
</evidence>
<name>M9SYY3_9BILA</name>
<gene>
    <name evidence="15" type="ORF">DdX_05016</name>
</gene>
<evidence type="ECO:0000313" key="16">
    <source>
        <dbReference type="Proteomes" id="UP001201812"/>
    </source>
</evidence>
<dbReference type="CDD" id="cd00305">
    <property type="entry name" value="Cu-Zn_Superoxide_Dismutase"/>
    <property type="match status" value="1"/>
</dbReference>
<evidence type="ECO:0000256" key="1">
    <source>
        <dbReference type="ARBA" id="ARBA00001935"/>
    </source>
</evidence>
<keyword evidence="7" id="KW-0049">Antioxidant</keyword>
<dbReference type="InterPro" id="IPR036423">
    <property type="entry name" value="SOD-like_Cu/Zn_dom_sf"/>
</dbReference>
<dbReference type="FunFam" id="2.60.40.200:FF:000003">
    <property type="entry name" value="Superoxide dismutase [Cu-Zn], chloroplastic"/>
    <property type="match status" value="1"/>
</dbReference>
<keyword evidence="8" id="KW-0560">Oxidoreductase</keyword>
<comment type="catalytic activity">
    <reaction evidence="11">
        <text>2 superoxide + 2 H(+) = H2O2 + O2</text>
        <dbReference type="Rhea" id="RHEA:20696"/>
        <dbReference type="ChEBI" id="CHEBI:15378"/>
        <dbReference type="ChEBI" id="CHEBI:15379"/>
        <dbReference type="ChEBI" id="CHEBI:16240"/>
        <dbReference type="ChEBI" id="CHEBI:18421"/>
        <dbReference type="EC" id="1.15.1.1"/>
    </reaction>
</comment>
<evidence type="ECO:0000313" key="15">
    <source>
        <dbReference type="EMBL" id="KAI1720770.1"/>
    </source>
</evidence>
<organism evidence="14">
    <name type="scientific">Ditylenchus destructor</name>
    <dbReference type="NCBI Taxonomy" id="166010"/>
    <lineage>
        <taxon>Eukaryota</taxon>
        <taxon>Metazoa</taxon>
        <taxon>Ecdysozoa</taxon>
        <taxon>Nematoda</taxon>
        <taxon>Chromadorea</taxon>
        <taxon>Rhabditida</taxon>
        <taxon>Tylenchina</taxon>
        <taxon>Tylenchomorpha</taxon>
        <taxon>Sphaerularioidea</taxon>
        <taxon>Anguinidae</taxon>
        <taxon>Anguininae</taxon>
        <taxon>Ditylenchus</taxon>
    </lineage>
</organism>